<evidence type="ECO:0000256" key="6">
    <source>
        <dbReference type="ARBA" id="ARBA00023136"/>
    </source>
</evidence>
<organism evidence="8 9">
    <name type="scientific">Escherichia coli</name>
    <dbReference type="NCBI Taxonomy" id="562"/>
    <lineage>
        <taxon>Bacteria</taxon>
        <taxon>Pseudomonadati</taxon>
        <taxon>Pseudomonadota</taxon>
        <taxon>Gammaproteobacteria</taxon>
        <taxon>Enterobacterales</taxon>
        <taxon>Enterobacteriaceae</taxon>
        <taxon>Escherichia</taxon>
    </lineage>
</organism>
<comment type="subcellular location">
    <subcellularLocation>
        <location evidence="1">Cell membrane</location>
        <topology evidence="1">Multi-pass membrane protein</topology>
    </subcellularLocation>
</comment>
<keyword evidence="4" id="KW-0029">Amino-acid transport</keyword>
<feature type="transmembrane region" description="Helical" evidence="7">
    <location>
        <begin position="67"/>
        <end position="87"/>
    </location>
</feature>
<dbReference type="InterPro" id="IPR001123">
    <property type="entry name" value="LeuE-type"/>
</dbReference>
<evidence type="ECO:0000313" key="9">
    <source>
        <dbReference type="Proteomes" id="UP000640866"/>
    </source>
</evidence>
<sequence>MAEGRRPVPRVRQQENNNGFSLEGTMLAEDIYAIMLFSSLILVVPGPSNTLLLSAGFHFGSLRAAPFILLEALGYSLSISAWGWVLARLSESNPWIISLTKALCALYVALLAVKTWNASIRSAGTGNFRRWPLHLFVATLSNPKALIFASVIFPGKAFLDFWNNYTISLLAFLVVLAPIGMLWVGLGAGIRKGYLGSISGPLFSKVTSVILALFSASLTY</sequence>
<protein>
    <recommendedName>
        <fullName evidence="10">LysE family transporter</fullName>
    </recommendedName>
</protein>
<evidence type="ECO:0008006" key="10">
    <source>
        <dbReference type="Google" id="ProtNLM"/>
    </source>
</evidence>
<keyword evidence="6 7" id="KW-0472">Membrane</keyword>
<feature type="non-terminal residue" evidence="8">
    <location>
        <position position="220"/>
    </location>
</feature>
<keyword evidence="2" id="KW-1003">Cell membrane</keyword>
<dbReference type="RefSeq" id="WP_192525635.1">
    <property type="nucleotide sequence ID" value="NZ_JACZOI010000846.1"/>
</dbReference>
<dbReference type="PANTHER" id="PTHR30086">
    <property type="entry name" value="ARGININE EXPORTER PROTEIN ARGO"/>
    <property type="match status" value="1"/>
</dbReference>
<dbReference type="PANTHER" id="PTHR30086:SF20">
    <property type="entry name" value="ARGININE EXPORTER PROTEIN ARGO-RELATED"/>
    <property type="match status" value="1"/>
</dbReference>
<keyword evidence="4" id="KW-0813">Transport</keyword>
<dbReference type="EMBL" id="JACZOI010000846">
    <property type="protein sequence ID" value="MBE0981417.1"/>
    <property type="molecule type" value="Genomic_DNA"/>
</dbReference>
<evidence type="ECO:0000256" key="2">
    <source>
        <dbReference type="ARBA" id="ARBA00022475"/>
    </source>
</evidence>
<gene>
    <name evidence="8" type="ORF">IH772_30610</name>
</gene>
<feature type="transmembrane region" description="Helical" evidence="7">
    <location>
        <begin position="133"/>
        <end position="153"/>
    </location>
</feature>
<accession>A0AAP1RC91</accession>
<dbReference type="GO" id="GO:0015171">
    <property type="term" value="F:amino acid transmembrane transporter activity"/>
    <property type="evidence" value="ECO:0007669"/>
    <property type="project" value="TreeGrafter"/>
</dbReference>
<reference evidence="8" key="1">
    <citation type="submission" date="2020-09" db="EMBL/GenBank/DDBJ databases">
        <title>Emerging polyconal dissemination of OXA-244-producing E. coli in France.</title>
        <authorList>
            <person name="Emeraud C."/>
            <person name="Girlich D."/>
            <person name="Bonnin R.A."/>
            <person name="Jousset A.B."/>
            <person name="Naas T."/>
            <person name="Dortet L."/>
        </authorList>
    </citation>
    <scope>NUCLEOTIDE SEQUENCE</scope>
    <source>
        <strain evidence="8">225E3</strain>
    </source>
</reference>
<keyword evidence="5 7" id="KW-1133">Transmembrane helix</keyword>
<feature type="transmembrane region" description="Helical" evidence="7">
    <location>
        <begin position="93"/>
        <end position="113"/>
    </location>
</feature>
<proteinExistence type="predicted"/>
<keyword evidence="3 7" id="KW-0812">Transmembrane</keyword>
<comment type="caution">
    <text evidence="8">The sequence shown here is derived from an EMBL/GenBank/DDBJ whole genome shotgun (WGS) entry which is preliminary data.</text>
</comment>
<evidence type="ECO:0000313" key="8">
    <source>
        <dbReference type="EMBL" id="MBE0981417.1"/>
    </source>
</evidence>
<dbReference type="GO" id="GO:0033228">
    <property type="term" value="P:cysteine export across plasma membrane"/>
    <property type="evidence" value="ECO:0007669"/>
    <property type="project" value="TreeGrafter"/>
</dbReference>
<evidence type="ECO:0000256" key="5">
    <source>
        <dbReference type="ARBA" id="ARBA00022989"/>
    </source>
</evidence>
<feature type="transmembrane region" description="Helical" evidence="7">
    <location>
        <begin position="202"/>
        <end position="219"/>
    </location>
</feature>
<feature type="transmembrane region" description="Helical" evidence="7">
    <location>
        <begin position="31"/>
        <end position="55"/>
    </location>
</feature>
<dbReference type="GO" id="GO:0005886">
    <property type="term" value="C:plasma membrane"/>
    <property type="evidence" value="ECO:0007669"/>
    <property type="project" value="UniProtKB-SubCell"/>
</dbReference>
<evidence type="ECO:0000256" key="4">
    <source>
        <dbReference type="ARBA" id="ARBA00022970"/>
    </source>
</evidence>
<dbReference type="AlphaFoldDB" id="A0AAP1RC91"/>
<evidence type="ECO:0000256" key="3">
    <source>
        <dbReference type="ARBA" id="ARBA00022692"/>
    </source>
</evidence>
<evidence type="ECO:0000256" key="1">
    <source>
        <dbReference type="ARBA" id="ARBA00004651"/>
    </source>
</evidence>
<dbReference type="Proteomes" id="UP000640866">
    <property type="component" value="Unassembled WGS sequence"/>
</dbReference>
<evidence type="ECO:0000256" key="7">
    <source>
        <dbReference type="SAM" id="Phobius"/>
    </source>
</evidence>
<feature type="transmembrane region" description="Helical" evidence="7">
    <location>
        <begin position="165"/>
        <end position="190"/>
    </location>
</feature>
<name>A0AAP1RC91_ECOLX</name>